<dbReference type="Proteomes" id="UP000283269">
    <property type="component" value="Unassembled WGS sequence"/>
</dbReference>
<keyword evidence="1" id="KW-0812">Transmembrane</keyword>
<sequence length="254" mass="28536">TYLTAQLPHFAGGEEIKGLVVLTAGLFIYAATVVKYLVTRGRSEQQTFLMTLLASSNSFNLQPLSNRMPFTLLDTLYSQILNEAFRDFIPEEKEWKDRCSILHTFLCTAERTSTAVVANLLFTSNYTDVAEKLLSDLHAARSGNFWCDQAKHHRLLAESCFRSMEDGLRFNIANISSSFVLDVDNPRLADAVKENIPLVLSYSSRNWSYHLSAAAPTIPDGLHDSISDFLQLRALFWIEAMNLLGLRGLCDSML</sequence>
<accession>A0A409XTP3</accession>
<feature type="transmembrane region" description="Helical" evidence="1">
    <location>
        <begin position="20"/>
        <end position="38"/>
    </location>
</feature>
<proteinExistence type="predicted"/>
<dbReference type="EMBL" id="NHYD01000475">
    <property type="protein sequence ID" value="PPQ94077.1"/>
    <property type="molecule type" value="Genomic_DNA"/>
</dbReference>
<comment type="caution">
    <text evidence="2">The sequence shown here is derived from an EMBL/GenBank/DDBJ whole genome shotgun (WGS) entry which is preliminary data.</text>
</comment>
<gene>
    <name evidence="2" type="ORF">CVT25_009706</name>
</gene>
<evidence type="ECO:0000313" key="3">
    <source>
        <dbReference type="Proteomes" id="UP000283269"/>
    </source>
</evidence>
<dbReference type="InParanoid" id="A0A409XTP3"/>
<feature type="non-terminal residue" evidence="2">
    <location>
        <position position="1"/>
    </location>
</feature>
<dbReference type="OrthoDB" id="3266532at2759"/>
<keyword evidence="1" id="KW-1133">Transmembrane helix</keyword>
<protein>
    <submittedName>
        <fullName evidence="2">Uncharacterized protein</fullName>
    </submittedName>
</protein>
<evidence type="ECO:0000256" key="1">
    <source>
        <dbReference type="SAM" id="Phobius"/>
    </source>
</evidence>
<keyword evidence="1" id="KW-0472">Membrane</keyword>
<evidence type="ECO:0000313" key="2">
    <source>
        <dbReference type="EMBL" id="PPQ94077.1"/>
    </source>
</evidence>
<dbReference type="AlphaFoldDB" id="A0A409XTP3"/>
<reference evidence="2 3" key="1">
    <citation type="journal article" date="2018" name="Evol. Lett.">
        <title>Horizontal gene cluster transfer increased hallucinogenic mushroom diversity.</title>
        <authorList>
            <person name="Reynolds H.T."/>
            <person name="Vijayakumar V."/>
            <person name="Gluck-Thaler E."/>
            <person name="Korotkin H.B."/>
            <person name="Matheny P.B."/>
            <person name="Slot J.C."/>
        </authorList>
    </citation>
    <scope>NUCLEOTIDE SEQUENCE [LARGE SCALE GENOMIC DNA]</scope>
    <source>
        <strain evidence="2 3">2631</strain>
    </source>
</reference>
<dbReference type="STRING" id="93625.A0A409XTP3"/>
<name>A0A409XTP3_PSICY</name>
<keyword evidence="3" id="KW-1185">Reference proteome</keyword>
<organism evidence="2 3">
    <name type="scientific">Psilocybe cyanescens</name>
    <dbReference type="NCBI Taxonomy" id="93625"/>
    <lineage>
        <taxon>Eukaryota</taxon>
        <taxon>Fungi</taxon>
        <taxon>Dikarya</taxon>
        <taxon>Basidiomycota</taxon>
        <taxon>Agaricomycotina</taxon>
        <taxon>Agaricomycetes</taxon>
        <taxon>Agaricomycetidae</taxon>
        <taxon>Agaricales</taxon>
        <taxon>Agaricineae</taxon>
        <taxon>Strophariaceae</taxon>
        <taxon>Psilocybe</taxon>
    </lineage>
</organism>